<dbReference type="SMART" id="SM00388">
    <property type="entry name" value="HisKA"/>
    <property type="match status" value="1"/>
</dbReference>
<dbReference type="PANTHER" id="PTHR45436">
    <property type="entry name" value="SENSOR HISTIDINE KINASE YKOH"/>
    <property type="match status" value="1"/>
</dbReference>
<comment type="caution">
    <text evidence="13">The sequence shown here is derived from an EMBL/GenBank/DDBJ whole genome shotgun (WGS) entry which is preliminary data.</text>
</comment>
<dbReference type="SMART" id="SM00304">
    <property type="entry name" value="HAMP"/>
    <property type="match status" value="1"/>
</dbReference>
<dbReference type="InterPro" id="IPR003660">
    <property type="entry name" value="HAMP_dom"/>
</dbReference>
<comment type="subcellular location">
    <subcellularLocation>
        <location evidence="2">Membrane</location>
    </subcellularLocation>
</comment>
<protein>
    <recommendedName>
        <fullName evidence="3">histidine kinase</fullName>
        <ecNumber evidence="3">2.7.13.3</ecNumber>
    </recommendedName>
</protein>
<evidence type="ECO:0000256" key="8">
    <source>
        <dbReference type="ARBA" id="ARBA00023136"/>
    </source>
</evidence>
<dbReference type="Pfam" id="PF00672">
    <property type="entry name" value="HAMP"/>
    <property type="match status" value="1"/>
</dbReference>
<name>A0A7X2IJT6_9BURK</name>
<dbReference type="InterPro" id="IPR004358">
    <property type="entry name" value="Sig_transdc_His_kin-like_C"/>
</dbReference>
<dbReference type="SUPFAM" id="SSF47384">
    <property type="entry name" value="Homodimeric domain of signal transducing histidine kinase"/>
    <property type="match status" value="1"/>
</dbReference>
<dbReference type="CDD" id="cd00075">
    <property type="entry name" value="HATPase"/>
    <property type="match status" value="1"/>
</dbReference>
<dbReference type="PRINTS" id="PR00344">
    <property type="entry name" value="BCTRLSENSOR"/>
</dbReference>
<reference evidence="13 14" key="1">
    <citation type="submission" date="2019-11" db="EMBL/GenBank/DDBJ databases">
        <title>Novel species isolated from a subtropical stream in China.</title>
        <authorList>
            <person name="Lu H."/>
        </authorList>
    </citation>
    <scope>NUCLEOTIDE SEQUENCE [LARGE SCALE GENOMIC DNA]</scope>
    <source>
        <strain evidence="13 14">FT92W</strain>
    </source>
</reference>
<evidence type="ECO:0000256" key="4">
    <source>
        <dbReference type="ARBA" id="ARBA00022553"/>
    </source>
</evidence>
<dbReference type="PANTHER" id="PTHR45436:SF5">
    <property type="entry name" value="SENSOR HISTIDINE KINASE TRCS"/>
    <property type="match status" value="1"/>
</dbReference>
<evidence type="ECO:0000259" key="11">
    <source>
        <dbReference type="SMART" id="SM00387"/>
    </source>
</evidence>
<dbReference type="InterPro" id="IPR003594">
    <property type="entry name" value="HATPase_dom"/>
</dbReference>
<evidence type="ECO:0000256" key="3">
    <source>
        <dbReference type="ARBA" id="ARBA00012438"/>
    </source>
</evidence>
<evidence type="ECO:0000313" key="13">
    <source>
        <dbReference type="EMBL" id="MRV71269.1"/>
    </source>
</evidence>
<keyword evidence="9" id="KW-1133">Transmembrane helix</keyword>
<dbReference type="CDD" id="cd06225">
    <property type="entry name" value="HAMP"/>
    <property type="match status" value="1"/>
</dbReference>
<evidence type="ECO:0000259" key="12">
    <source>
        <dbReference type="SMART" id="SM00388"/>
    </source>
</evidence>
<keyword evidence="8 9" id="KW-0472">Membrane</keyword>
<dbReference type="Gene3D" id="1.10.287.130">
    <property type="match status" value="1"/>
</dbReference>
<dbReference type="CDD" id="cd00082">
    <property type="entry name" value="HisKA"/>
    <property type="match status" value="1"/>
</dbReference>
<feature type="transmembrane region" description="Helical" evidence="9">
    <location>
        <begin position="167"/>
        <end position="186"/>
    </location>
</feature>
<organism evidence="13 14">
    <name type="scientific">Pseudoduganella rivuli</name>
    <dbReference type="NCBI Taxonomy" id="2666085"/>
    <lineage>
        <taxon>Bacteria</taxon>
        <taxon>Pseudomonadati</taxon>
        <taxon>Pseudomonadota</taxon>
        <taxon>Betaproteobacteria</taxon>
        <taxon>Burkholderiales</taxon>
        <taxon>Oxalobacteraceae</taxon>
        <taxon>Telluria group</taxon>
        <taxon>Pseudoduganella</taxon>
    </lineage>
</organism>
<evidence type="ECO:0000256" key="1">
    <source>
        <dbReference type="ARBA" id="ARBA00000085"/>
    </source>
</evidence>
<keyword evidence="14" id="KW-1185">Reference proteome</keyword>
<dbReference type="InterPro" id="IPR036890">
    <property type="entry name" value="HATPase_C_sf"/>
</dbReference>
<keyword evidence="7" id="KW-0902">Two-component regulatory system</keyword>
<dbReference type="Proteomes" id="UP000446768">
    <property type="component" value="Unassembled WGS sequence"/>
</dbReference>
<comment type="catalytic activity">
    <reaction evidence="1">
        <text>ATP + protein L-histidine = ADP + protein N-phospho-L-histidine.</text>
        <dbReference type="EC" id="2.7.13.3"/>
    </reaction>
</comment>
<dbReference type="EMBL" id="WKJJ01000003">
    <property type="protein sequence ID" value="MRV71269.1"/>
    <property type="molecule type" value="Genomic_DNA"/>
</dbReference>
<dbReference type="InterPro" id="IPR050428">
    <property type="entry name" value="TCS_sensor_his_kinase"/>
</dbReference>
<dbReference type="InterPro" id="IPR003661">
    <property type="entry name" value="HisK_dim/P_dom"/>
</dbReference>
<keyword evidence="5" id="KW-0808">Transferase</keyword>
<evidence type="ECO:0000259" key="10">
    <source>
        <dbReference type="SMART" id="SM00304"/>
    </source>
</evidence>
<evidence type="ECO:0000256" key="7">
    <source>
        <dbReference type="ARBA" id="ARBA00023012"/>
    </source>
</evidence>
<dbReference type="Pfam" id="PF02518">
    <property type="entry name" value="HATPase_c"/>
    <property type="match status" value="1"/>
</dbReference>
<evidence type="ECO:0000256" key="5">
    <source>
        <dbReference type="ARBA" id="ARBA00022679"/>
    </source>
</evidence>
<keyword evidence="6" id="KW-0418">Kinase</keyword>
<dbReference type="SUPFAM" id="SSF55874">
    <property type="entry name" value="ATPase domain of HSP90 chaperone/DNA topoisomerase II/histidine kinase"/>
    <property type="match status" value="1"/>
</dbReference>
<dbReference type="SUPFAM" id="SSF158472">
    <property type="entry name" value="HAMP domain-like"/>
    <property type="match status" value="1"/>
</dbReference>
<evidence type="ECO:0000313" key="14">
    <source>
        <dbReference type="Proteomes" id="UP000446768"/>
    </source>
</evidence>
<dbReference type="Gene3D" id="6.10.340.10">
    <property type="match status" value="1"/>
</dbReference>
<dbReference type="AlphaFoldDB" id="A0A7X2IJT6"/>
<evidence type="ECO:0000256" key="6">
    <source>
        <dbReference type="ARBA" id="ARBA00022777"/>
    </source>
</evidence>
<evidence type="ECO:0000256" key="9">
    <source>
        <dbReference type="SAM" id="Phobius"/>
    </source>
</evidence>
<accession>A0A7X2IJT6</accession>
<evidence type="ECO:0000256" key="2">
    <source>
        <dbReference type="ARBA" id="ARBA00004370"/>
    </source>
</evidence>
<feature type="domain" description="Signal transduction histidine kinase dimerisation/phosphoacceptor" evidence="12">
    <location>
        <begin position="241"/>
        <end position="307"/>
    </location>
</feature>
<dbReference type="SMART" id="SM00387">
    <property type="entry name" value="HATPase_c"/>
    <property type="match status" value="1"/>
</dbReference>
<proteinExistence type="predicted"/>
<dbReference type="EC" id="2.7.13.3" evidence="3"/>
<sequence length="461" mass="50397">MLARWPQLRSFRLRIALVSTVIALVAITALYASTAYIIVHRRAGIIDRVLAAQLSGPLFQLTLQAPWSAIDAHINASFSGFAPEGSTEGFAILRVHHAQAGELYRSSDWPLELAPQPAPQAGSGLQTLDSADRSWRVGSVTDGPVTVWIGVNRSLSNAQLRASFGRFAGALAGMVALIGVLSWYLAGGAMRPVERLTRVMVRINATDLDRRVSTEHEDREFAELITVFNAMLDRLQRSYQQAVRFSGDAAHELKTPLTILQGELERSFARAASDPALEQGLANMLDEVRRLDSIVRKLLLLARADAGQLHIPMTRTDLAPLLEELAEDIGLMDDSRAVRLELPQHLYVNGDAELLGQVLHNLVSNAIKYGTAGGWIALTAREEGQHWQIDISNASEGIAAEHWDRLFDRFYRADQAHNRRVSGVGLGLSLARDIARAHGGALELADPGPGKVCFRLTLPVA</sequence>
<dbReference type="GO" id="GO:0005886">
    <property type="term" value="C:plasma membrane"/>
    <property type="evidence" value="ECO:0007669"/>
    <property type="project" value="TreeGrafter"/>
</dbReference>
<feature type="domain" description="HAMP" evidence="10">
    <location>
        <begin position="187"/>
        <end position="240"/>
    </location>
</feature>
<gene>
    <name evidence="13" type="ORF">GJ700_05985</name>
</gene>
<dbReference type="Gene3D" id="3.30.565.10">
    <property type="entry name" value="Histidine kinase-like ATPase, C-terminal domain"/>
    <property type="match status" value="1"/>
</dbReference>
<feature type="transmembrane region" description="Helical" evidence="9">
    <location>
        <begin position="15"/>
        <end position="39"/>
    </location>
</feature>
<keyword evidence="9" id="KW-0812">Transmembrane</keyword>
<keyword evidence="4" id="KW-0597">Phosphoprotein</keyword>
<dbReference type="InterPro" id="IPR036097">
    <property type="entry name" value="HisK_dim/P_sf"/>
</dbReference>
<feature type="domain" description="Histidine kinase/HSP90-like ATPase" evidence="11">
    <location>
        <begin position="350"/>
        <end position="461"/>
    </location>
</feature>
<dbReference type="GO" id="GO:0000155">
    <property type="term" value="F:phosphorelay sensor kinase activity"/>
    <property type="evidence" value="ECO:0007669"/>
    <property type="project" value="InterPro"/>
</dbReference>
<dbReference type="Pfam" id="PF00512">
    <property type="entry name" value="HisKA"/>
    <property type="match status" value="1"/>
</dbReference>